<gene>
    <name evidence="2" type="ORF">AB5J53_12780</name>
</gene>
<accession>A0AB39R8Q5</accession>
<name>A0AB39R8Q5_9ACTN</name>
<evidence type="ECO:0000256" key="1">
    <source>
        <dbReference type="SAM" id="Phobius"/>
    </source>
</evidence>
<keyword evidence="1" id="KW-0472">Membrane</keyword>
<keyword evidence="1" id="KW-0812">Transmembrane</keyword>
<evidence type="ECO:0000313" key="2">
    <source>
        <dbReference type="EMBL" id="XDQ52467.1"/>
    </source>
</evidence>
<dbReference type="RefSeq" id="WP_369245748.1">
    <property type="nucleotide sequence ID" value="NZ_CP163443.1"/>
</dbReference>
<sequence>MNVEELVRDTLREQAADGVLAPPHFADRVLAVRRRRRTRTIAGAAAATAAAVAMAVAVPLLDTGGDDVRPAGPMNPSDIIAHPDQSPPRDPIAAGSTVVAAFSTTKMVTQPNKDQVITRTYSLLDQKTGKYVKDSRWSFVDLAPGGRTAAVLERQLPARRVGLLDLTTGKVDRWIPVPQGVAGVDFSPDGKKLVATTYAKNPDRLYWSHRFKAHHDDGVWEEPSPVPSRTGFTLIDVASGKSDWHKAPYRKDAYGNSLNSRENFTFNHDGRLLYEFISKEPYRVYRDLRGRTVPTPAAETKLANEEIGFSPDGKLVGYPSGVREVATGKPVREVPDADHIDPLAWAGNKRFIAWRIDEGRKGNPMRLVLITLGNDKIVPLSDFMTQDYYDPGHWEPLFSGR</sequence>
<protein>
    <submittedName>
        <fullName evidence="2">WD40 repeat domain-containing protein</fullName>
    </submittedName>
</protein>
<dbReference type="EMBL" id="CP163443">
    <property type="protein sequence ID" value="XDQ52467.1"/>
    <property type="molecule type" value="Genomic_DNA"/>
</dbReference>
<dbReference type="InterPro" id="IPR015943">
    <property type="entry name" value="WD40/YVTN_repeat-like_dom_sf"/>
</dbReference>
<dbReference type="Gene3D" id="2.130.10.10">
    <property type="entry name" value="YVTN repeat-like/Quinoprotein amine dehydrogenase"/>
    <property type="match status" value="1"/>
</dbReference>
<reference evidence="2" key="1">
    <citation type="submission" date="2024-07" db="EMBL/GenBank/DDBJ databases">
        <authorList>
            <person name="Yu S.T."/>
        </authorList>
    </citation>
    <scope>NUCLEOTIDE SEQUENCE</scope>
    <source>
        <strain evidence="2">R41</strain>
    </source>
</reference>
<keyword evidence="1" id="KW-1133">Transmembrane helix</keyword>
<organism evidence="2">
    <name type="scientific">Streptomyces sp. R41</name>
    <dbReference type="NCBI Taxonomy" id="3238632"/>
    <lineage>
        <taxon>Bacteria</taxon>
        <taxon>Bacillati</taxon>
        <taxon>Actinomycetota</taxon>
        <taxon>Actinomycetes</taxon>
        <taxon>Kitasatosporales</taxon>
        <taxon>Streptomycetaceae</taxon>
        <taxon>Streptomyces</taxon>
    </lineage>
</organism>
<dbReference type="SUPFAM" id="SSF82171">
    <property type="entry name" value="DPP6 N-terminal domain-like"/>
    <property type="match status" value="1"/>
</dbReference>
<dbReference type="AlphaFoldDB" id="A0AB39R8Q5"/>
<proteinExistence type="predicted"/>
<feature type="transmembrane region" description="Helical" evidence="1">
    <location>
        <begin position="41"/>
        <end position="61"/>
    </location>
</feature>